<dbReference type="Gene3D" id="1.20.5.1930">
    <property type="match status" value="1"/>
</dbReference>
<dbReference type="GO" id="GO:0016020">
    <property type="term" value="C:membrane"/>
    <property type="evidence" value="ECO:0007669"/>
    <property type="project" value="InterPro"/>
</dbReference>
<dbReference type="Gene3D" id="3.30.565.10">
    <property type="entry name" value="Histidine kinase-like ATPase, C-terminal domain"/>
    <property type="match status" value="1"/>
</dbReference>
<reference evidence="10" key="1">
    <citation type="journal article" date="2014" name="Int. J. Syst. Evol. Microbiol.">
        <title>Complete genome sequence of Corynebacterium casei LMG S-19264T (=DSM 44701T), isolated from a smear-ripened cheese.</title>
        <authorList>
            <consortium name="US DOE Joint Genome Institute (JGI-PGF)"/>
            <person name="Walter F."/>
            <person name="Albersmeier A."/>
            <person name="Kalinowski J."/>
            <person name="Ruckert C."/>
        </authorList>
    </citation>
    <scope>NUCLEOTIDE SEQUENCE</scope>
    <source>
        <strain evidence="10">CGMCC 1.12408</strain>
    </source>
</reference>
<dbReference type="Pfam" id="PF07730">
    <property type="entry name" value="HisKA_3"/>
    <property type="match status" value="1"/>
</dbReference>
<keyword evidence="6" id="KW-1133">Transmembrane helix</keyword>
<feature type="domain" description="Histidine kinase/HSP90-like ATPase" evidence="7">
    <location>
        <begin position="284"/>
        <end position="366"/>
    </location>
</feature>
<evidence type="ECO:0000259" key="7">
    <source>
        <dbReference type="Pfam" id="PF02518"/>
    </source>
</evidence>
<dbReference type="PANTHER" id="PTHR24421">
    <property type="entry name" value="NITRATE/NITRITE SENSOR PROTEIN NARX-RELATED"/>
    <property type="match status" value="1"/>
</dbReference>
<accession>A0A916RXH5</accession>
<keyword evidence="5" id="KW-0902">Two-component regulatory system</keyword>
<feature type="transmembrane region" description="Helical" evidence="6">
    <location>
        <begin position="136"/>
        <end position="153"/>
    </location>
</feature>
<dbReference type="EC" id="2.7.13.3" evidence="2"/>
<evidence type="ECO:0000313" key="11">
    <source>
        <dbReference type="Proteomes" id="UP000613512"/>
    </source>
</evidence>
<protein>
    <recommendedName>
        <fullName evidence="2">histidine kinase</fullName>
        <ecNumber evidence="2">2.7.13.3</ecNumber>
    </recommendedName>
</protein>
<evidence type="ECO:0000313" key="10">
    <source>
        <dbReference type="EMBL" id="GGA72182.1"/>
    </source>
</evidence>
<dbReference type="InterPro" id="IPR036890">
    <property type="entry name" value="HATPase_C_sf"/>
</dbReference>
<evidence type="ECO:0000259" key="9">
    <source>
        <dbReference type="Pfam" id="PF23540"/>
    </source>
</evidence>
<dbReference type="PANTHER" id="PTHR24421:SF63">
    <property type="entry name" value="SENSOR HISTIDINE KINASE DESK"/>
    <property type="match status" value="1"/>
</dbReference>
<feature type="transmembrane region" description="Helical" evidence="6">
    <location>
        <begin position="109"/>
        <end position="130"/>
    </location>
</feature>
<evidence type="ECO:0000256" key="6">
    <source>
        <dbReference type="SAM" id="Phobius"/>
    </source>
</evidence>
<dbReference type="RefSeq" id="WP_188384051.1">
    <property type="nucleotide sequence ID" value="NZ_BMEY01000006.1"/>
</dbReference>
<dbReference type="InterPro" id="IPR011712">
    <property type="entry name" value="Sig_transdc_His_kin_sub3_dim/P"/>
</dbReference>
<dbReference type="CDD" id="cd16917">
    <property type="entry name" value="HATPase_UhpB-NarQ-NarX-like"/>
    <property type="match status" value="1"/>
</dbReference>
<feature type="transmembrane region" description="Helical" evidence="6">
    <location>
        <begin position="66"/>
        <end position="88"/>
    </location>
</feature>
<dbReference type="GO" id="GO:0000155">
    <property type="term" value="F:phosphorelay sensor kinase activity"/>
    <property type="evidence" value="ECO:0007669"/>
    <property type="project" value="InterPro"/>
</dbReference>
<dbReference type="SUPFAM" id="SSF55874">
    <property type="entry name" value="ATPase domain of HSP90 chaperone/DNA topoisomerase II/histidine kinase"/>
    <property type="match status" value="1"/>
</dbReference>
<dbReference type="Pfam" id="PF23540">
    <property type="entry name" value="DesK_N"/>
    <property type="match status" value="1"/>
</dbReference>
<evidence type="ECO:0000256" key="1">
    <source>
        <dbReference type="ARBA" id="ARBA00000085"/>
    </source>
</evidence>
<feature type="domain" description="DesK/YvfT N-terminal" evidence="9">
    <location>
        <begin position="6"/>
        <end position="152"/>
    </location>
</feature>
<feature type="transmembrane region" description="Helical" evidence="6">
    <location>
        <begin position="17"/>
        <end position="34"/>
    </location>
</feature>
<dbReference type="AlphaFoldDB" id="A0A916RXH5"/>
<organism evidence="10 11">
    <name type="scientific">Ornithinibacillus halotolerans</name>
    <dbReference type="NCBI Taxonomy" id="1274357"/>
    <lineage>
        <taxon>Bacteria</taxon>
        <taxon>Bacillati</taxon>
        <taxon>Bacillota</taxon>
        <taxon>Bacilli</taxon>
        <taxon>Bacillales</taxon>
        <taxon>Bacillaceae</taxon>
        <taxon>Ornithinibacillus</taxon>
    </lineage>
</organism>
<feature type="domain" description="Signal transduction histidine kinase subgroup 3 dimerisation and phosphoacceptor" evidence="8">
    <location>
        <begin position="181"/>
        <end position="246"/>
    </location>
</feature>
<dbReference type="InterPro" id="IPR056374">
    <property type="entry name" value="DesK/YvfT_N"/>
</dbReference>
<evidence type="ECO:0000256" key="4">
    <source>
        <dbReference type="ARBA" id="ARBA00022777"/>
    </source>
</evidence>
<evidence type="ECO:0000256" key="2">
    <source>
        <dbReference type="ARBA" id="ARBA00012438"/>
    </source>
</evidence>
<reference evidence="10" key="2">
    <citation type="submission" date="2020-09" db="EMBL/GenBank/DDBJ databases">
        <authorList>
            <person name="Sun Q."/>
            <person name="Zhou Y."/>
        </authorList>
    </citation>
    <scope>NUCLEOTIDE SEQUENCE</scope>
    <source>
        <strain evidence="10">CGMCC 1.12408</strain>
    </source>
</reference>
<comment type="caution">
    <text evidence="10">The sequence shown here is derived from an EMBL/GenBank/DDBJ whole genome shotgun (WGS) entry which is preliminary data.</text>
</comment>
<evidence type="ECO:0000256" key="5">
    <source>
        <dbReference type="ARBA" id="ARBA00023012"/>
    </source>
</evidence>
<evidence type="ECO:0000259" key="8">
    <source>
        <dbReference type="Pfam" id="PF07730"/>
    </source>
</evidence>
<keyword evidence="11" id="KW-1185">Reference proteome</keyword>
<dbReference type="Pfam" id="PF02518">
    <property type="entry name" value="HATPase_c"/>
    <property type="match status" value="1"/>
</dbReference>
<gene>
    <name evidence="10" type="primary">yvfT</name>
    <name evidence="10" type="ORF">GCM10008025_14990</name>
</gene>
<keyword evidence="4 10" id="KW-0418">Kinase</keyword>
<feature type="transmembrane region" description="Helical" evidence="6">
    <location>
        <begin position="41"/>
        <end position="60"/>
    </location>
</feature>
<name>A0A916RXH5_9BACI</name>
<evidence type="ECO:0000256" key="3">
    <source>
        <dbReference type="ARBA" id="ARBA00022679"/>
    </source>
</evidence>
<sequence>MLERIKKFRLFPEEMGFFPYIFILYIILPAYYISTEEGLKLFIGVGLLLLFFVTYRQLYFSRNVQLYTFWLITQIIIIIILVNFYELYNLYLGFFSTYFIGWYKTKWRFYTSWAVFSVIMISQLLIHWETISSENMYYMTVFTIIMLVAPFGIRSMNSRMELQKQLDEANETIKDFVKREERMRIARDLHDTLGHTLSMITLKSQLVQRLIEKDVERAMYETREIEKTSRTALQQVRELVSDMRATTIAEELVEIEAFLKTAGIGYLYEGDTEFDRIPLLTQNILSMCLKEGVTNIVKHSKANLCIVQLLRTDGEIELTISDDGIGLQESTRNGNGIKGIQERLELIDGGLEISSSGGTKLVITVPIIVKKEKVGVRS</sequence>
<keyword evidence="3" id="KW-0808">Transferase</keyword>
<dbReference type="EMBL" id="BMEY01000006">
    <property type="protein sequence ID" value="GGA72182.1"/>
    <property type="molecule type" value="Genomic_DNA"/>
</dbReference>
<dbReference type="Proteomes" id="UP000613512">
    <property type="component" value="Unassembled WGS sequence"/>
</dbReference>
<proteinExistence type="predicted"/>
<keyword evidence="6" id="KW-0812">Transmembrane</keyword>
<dbReference type="InterPro" id="IPR050482">
    <property type="entry name" value="Sensor_HK_TwoCompSys"/>
</dbReference>
<dbReference type="InterPro" id="IPR003594">
    <property type="entry name" value="HATPase_dom"/>
</dbReference>
<comment type="catalytic activity">
    <reaction evidence="1">
        <text>ATP + protein L-histidine = ADP + protein N-phospho-L-histidine.</text>
        <dbReference type="EC" id="2.7.13.3"/>
    </reaction>
</comment>
<dbReference type="GO" id="GO:0046983">
    <property type="term" value="F:protein dimerization activity"/>
    <property type="evidence" value="ECO:0007669"/>
    <property type="project" value="InterPro"/>
</dbReference>
<keyword evidence="6" id="KW-0472">Membrane</keyword>